<dbReference type="GO" id="GO:0016746">
    <property type="term" value="F:acyltransferase activity"/>
    <property type="evidence" value="ECO:0007669"/>
    <property type="project" value="UniProtKB-KW"/>
</dbReference>
<evidence type="ECO:0000313" key="1">
    <source>
        <dbReference type="EMBL" id="MPN36567.1"/>
    </source>
</evidence>
<dbReference type="EMBL" id="VSSQ01090768">
    <property type="protein sequence ID" value="MPN36567.1"/>
    <property type="molecule type" value="Genomic_DNA"/>
</dbReference>
<gene>
    <name evidence="1" type="primary">pglD_6</name>
    <name evidence="1" type="ORF">SDC9_184076</name>
</gene>
<dbReference type="EC" id="2.3.1.203" evidence="1"/>
<dbReference type="AlphaFoldDB" id="A0A645HC04"/>
<dbReference type="PANTHER" id="PTHR43300:SF7">
    <property type="entry name" value="UDP-N-ACETYLBACILLOSAMINE N-ACETYLTRANSFERASE"/>
    <property type="match status" value="1"/>
</dbReference>
<name>A0A645HC04_9ZZZZ</name>
<comment type="caution">
    <text evidence="1">The sequence shown here is derived from an EMBL/GenBank/DDBJ whole genome shotgun (WGS) entry which is preliminary data.</text>
</comment>
<keyword evidence="1" id="KW-0012">Acyltransferase</keyword>
<dbReference type="Pfam" id="PF00132">
    <property type="entry name" value="Hexapep"/>
    <property type="match status" value="1"/>
</dbReference>
<reference evidence="1" key="1">
    <citation type="submission" date="2019-08" db="EMBL/GenBank/DDBJ databases">
        <authorList>
            <person name="Kucharzyk K."/>
            <person name="Murdoch R.W."/>
            <person name="Higgins S."/>
            <person name="Loffler F."/>
        </authorList>
    </citation>
    <scope>NUCLEOTIDE SEQUENCE</scope>
</reference>
<accession>A0A645HC04</accession>
<dbReference type="InterPro" id="IPR011004">
    <property type="entry name" value="Trimer_LpxA-like_sf"/>
</dbReference>
<sequence length="74" mass="7645">MDHDCVIADYTHISIGAHVAGTVNIGECTWIGAGAIVCNNLSICAECMIGAGALVLRNIIDSGTYIGVPAKLKE</sequence>
<dbReference type="Gene3D" id="2.160.10.10">
    <property type="entry name" value="Hexapeptide repeat proteins"/>
    <property type="match status" value="1"/>
</dbReference>
<protein>
    <submittedName>
        <fullName evidence="1">UDP-N-acetylbacillosamine N-acetyltransferase</fullName>
        <ecNumber evidence="1">2.3.1.203</ecNumber>
    </submittedName>
</protein>
<dbReference type="InterPro" id="IPR050179">
    <property type="entry name" value="Trans_hexapeptide_repeat"/>
</dbReference>
<proteinExistence type="predicted"/>
<organism evidence="1">
    <name type="scientific">bioreactor metagenome</name>
    <dbReference type="NCBI Taxonomy" id="1076179"/>
    <lineage>
        <taxon>unclassified sequences</taxon>
        <taxon>metagenomes</taxon>
        <taxon>ecological metagenomes</taxon>
    </lineage>
</organism>
<dbReference type="SUPFAM" id="SSF51161">
    <property type="entry name" value="Trimeric LpxA-like enzymes"/>
    <property type="match status" value="1"/>
</dbReference>
<dbReference type="InterPro" id="IPR001451">
    <property type="entry name" value="Hexapep"/>
</dbReference>
<keyword evidence="1" id="KW-0808">Transferase</keyword>
<dbReference type="PANTHER" id="PTHR43300">
    <property type="entry name" value="ACETYLTRANSFERASE"/>
    <property type="match status" value="1"/>
</dbReference>